<evidence type="ECO:0000313" key="4">
    <source>
        <dbReference type="Proteomes" id="UP001156706"/>
    </source>
</evidence>
<dbReference type="EMBL" id="BSOG01000006">
    <property type="protein sequence ID" value="GLR15049.1"/>
    <property type="molecule type" value="Genomic_DNA"/>
</dbReference>
<dbReference type="NCBIfam" id="NF004200">
    <property type="entry name" value="PRK05653.1-5"/>
    <property type="match status" value="1"/>
</dbReference>
<dbReference type="Gene3D" id="3.40.50.720">
    <property type="entry name" value="NAD(P)-binding Rossmann-like Domain"/>
    <property type="match status" value="1"/>
</dbReference>
<dbReference type="SUPFAM" id="SSF51735">
    <property type="entry name" value="NAD(P)-binding Rossmann-fold domains"/>
    <property type="match status" value="1"/>
</dbReference>
<sequence length="242" mass="25748">MDKTILVTGSSRGIGKAIALRLARDGYDLVLHCRSRVEEADAVAAEIVALGRTARVLQFDVADRARAAEVLLADVEAHGCYYGVVCNAGIARDNAFPAMPAEDWDAVIHTNLDSFYNVLHPLTMPLVRRRKPGRIVTLSSVSGLMGNRGQVNYSAAKAGIIGATKALAVELASRAITVNCVAPGLIDTEMVEAEVLDEALKMIPAKRMGKPEEVAATVSFLMSEDAAYITRQVISVNGGLIG</sequence>
<keyword evidence="4" id="KW-1185">Reference proteome</keyword>
<comment type="caution">
    <text evidence="3">The sequence shown here is derived from an EMBL/GenBank/DDBJ whole genome shotgun (WGS) entry which is preliminary data.</text>
</comment>
<evidence type="ECO:0000256" key="1">
    <source>
        <dbReference type="ARBA" id="ARBA00006484"/>
    </source>
</evidence>
<reference evidence="4" key="1">
    <citation type="journal article" date="2019" name="Int. J. Syst. Evol. Microbiol.">
        <title>The Global Catalogue of Microorganisms (GCM) 10K type strain sequencing project: providing services to taxonomists for standard genome sequencing and annotation.</title>
        <authorList>
            <consortium name="The Broad Institute Genomics Platform"/>
            <consortium name="The Broad Institute Genome Sequencing Center for Infectious Disease"/>
            <person name="Wu L."/>
            <person name="Ma J."/>
        </authorList>
    </citation>
    <scope>NUCLEOTIDE SEQUENCE [LARGE SCALE GENOMIC DNA]</scope>
    <source>
        <strain evidence="4">NBRC 110044</strain>
    </source>
</reference>
<dbReference type="CDD" id="cd05333">
    <property type="entry name" value="BKR_SDR_c"/>
    <property type="match status" value="1"/>
</dbReference>
<dbReference type="PANTHER" id="PTHR42879">
    <property type="entry name" value="3-OXOACYL-(ACYL-CARRIER-PROTEIN) REDUCTASE"/>
    <property type="match status" value="1"/>
</dbReference>
<dbReference type="PRINTS" id="PR00080">
    <property type="entry name" value="SDRFAMILY"/>
</dbReference>
<name>A0ABQ5YM71_9NEIS</name>
<protein>
    <submittedName>
        <fullName evidence="3">Beta-ketoacyl-ACP reductase</fullName>
    </submittedName>
</protein>
<dbReference type="InterPro" id="IPR050259">
    <property type="entry name" value="SDR"/>
</dbReference>
<dbReference type="NCBIfam" id="TIGR01831">
    <property type="entry name" value="fabG_rel"/>
    <property type="match status" value="1"/>
</dbReference>
<gene>
    <name evidence="3" type="primary">fabG_3</name>
    <name evidence="3" type="ORF">GCM10007907_38390</name>
</gene>
<dbReference type="PRINTS" id="PR00081">
    <property type="entry name" value="GDHRDH"/>
</dbReference>
<accession>A0ABQ5YM71</accession>
<evidence type="ECO:0000259" key="2">
    <source>
        <dbReference type="SMART" id="SM00822"/>
    </source>
</evidence>
<dbReference type="InterPro" id="IPR002347">
    <property type="entry name" value="SDR_fam"/>
</dbReference>
<dbReference type="Proteomes" id="UP001156706">
    <property type="component" value="Unassembled WGS sequence"/>
</dbReference>
<dbReference type="SMART" id="SM00822">
    <property type="entry name" value="PKS_KR"/>
    <property type="match status" value="1"/>
</dbReference>
<dbReference type="PANTHER" id="PTHR42879:SF2">
    <property type="entry name" value="3-OXOACYL-[ACYL-CARRIER-PROTEIN] REDUCTASE FABG"/>
    <property type="match status" value="1"/>
</dbReference>
<organism evidence="3 4">
    <name type="scientific">Chitinimonas prasina</name>
    <dbReference type="NCBI Taxonomy" id="1434937"/>
    <lineage>
        <taxon>Bacteria</taxon>
        <taxon>Pseudomonadati</taxon>
        <taxon>Pseudomonadota</taxon>
        <taxon>Betaproteobacteria</taxon>
        <taxon>Neisseriales</taxon>
        <taxon>Chitinibacteraceae</taxon>
        <taxon>Chitinimonas</taxon>
    </lineage>
</organism>
<evidence type="ECO:0000313" key="3">
    <source>
        <dbReference type="EMBL" id="GLR15049.1"/>
    </source>
</evidence>
<dbReference type="InterPro" id="IPR036291">
    <property type="entry name" value="NAD(P)-bd_dom_sf"/>
</dbReference>
<dbReference type="RefSeq" id="WP_308447084.1">
    <property type="nucleotide sequence ID" value="NZ_BSOG01000006.1"/>
</dbReference>
<comment type="similarity">
    <text evidence="1">Belongs to the short-chain dehydrogenases/reductases (SDR) family.</text>
</comment>
<dbReference type="NCBIfam" id="NF009466">
    <property type="entry name" value="PRK12826.1-2"/>
    <property type="match status" value="1"/>
</dbReference>
<dbReference type="Pfam" id="PF13561">
    <property type="entry name" value="adh_short_C2"/>
    <property type="match status" value="1"/>
</dbReference>
<dbReference type="InterPro" id="IPR057326">
    <property type="entry name" value="KR_dom"/>
</dbReference>
<feature type="domain" description="Ketoreductase" evidence="2">
    <location>
        <begin position="3"/>
        <end position="189"/>
    </location>
</feature>
<dbReference type="InterPro" id="IPR011285">
    <property type="entry name" value="FabG-rel"/>
</dbReference>
<proteinExistence type="inferred from homology"/>